<evidence type="ECO:0000256" key="5">
    <source>
        <dbReference type="ARBA" id="ARBA00023242"/>
    </source>
</evidence>
<dbReference type="EMBL" id="SWLB01000009">
    <property type="protein sequence ID" value="KAF3334672.1"/>
    <property type="molecule type" value="Genomic_DNA"/>
</dbReference>
<gene>
    <name evidence="8" type="ORF">FCM35_KLT21276</name>
</gene>
<dbReference type="SUPFAM" id="SSF54171">
    <property type="entry name" value="DNA-binding domain"/>
    <property type="match status" value="1"/>
</dbReference>
<dbReference type="InterPro" id="IPR050913">
    <property type="entry name" value="AP2/ERF_ERF"/>
</dbReference>
<dbReference type="FunFam" id="3.30.730.10:FF:000001">
    <property type="entry name" value="Ethylene-responsive transcription factor 2"/>
    <property type="match status" value="1"/>
</dbReference>
<dbReference type="Proteomes" id="UP000623129">
    <property type="component" value="Unassembled WGS sequence"/>
</dbReference>
<keyword evidence="2" id="KW-0805">Transcription regulation</keyword>
<comment type="subcellular location">
    <subcellularLocation>
        <location evidence="1">Nucleus</location>
    </subcellularLocation>
</comment>
<dbReference type="PROSITE" id="PS51032">
    <property type="entry name" value="AP2_ERF"/>
    <property type="match status" value="1"/>
</dbReference>
<dbReference type="GO" id="GO:0003700">
    <property type="term" value="F:DNA-binding transcription factor activity"/>
    <property type="evidence" value="ECO:0007669"/>
    <property type="project" value="InterPro"/>
</dbReference>
<dbReference type="InterPro" id="IPR036955">
    <property type="entry name" value="AP2/ERF_dom_sf"/>
</dbReference>
<reference evidence="8" key="1">
    <citation type="submission" date="2020-01" db="EMBL/GenBank/DDBJ databases">
        <title>Genome sequence of Kobresia littledalei, the first chromosome-level genome in the family Cyperaceae.</title>
        <authorList>
            <person name="Qu G."/>
        </authorList>
    </citation>
    <scope>NUCLEOTIDE SEQUENCE</scope>
    <source>
        <strain evidence="8">C.B.Clarke</strain>
        <tissue evidence="8">Leaf</tissue>
    </source>
</reference>
<sequence>MAILTSNPNSNPNPSPCTNPPPVPRLVRILISDADATDSSDDDERVLLPPRKRVKRSIIKVETGAKSRVRPSDRPRYRGVRLRPWGRYAAEIRDPNQRRRLWLGTFDTAEEAAAAYDLAAVRLRGPKAITNFVVGPTGQAEESFNLKKEVSNSLDTLVNLKLEAKFLGPTGLRGLKEETDPLVVPSGGVEPKQETGQVEGPIGLVMGSYNNRKMEGDNGSNVVVMDPKPNSRADKQGLDVEKGEMACVGVQGPMAVSKKVDAVKGEGCKIGLGRLSANVYVHEVGGGA</sequence>
<accession>A0A833RAZ5</accession>
<feature type="domain" description="AP2/ERF" evidence="7">
    <location>
        <begin position="76"/>
        <end position="133"/>
    </location>
</feature>
<feature type="compositionally biased region" description="Low complexity" evidence="6">
    <location>
        <begin position="1"/>
        <end position="10"/>
    </location>
</feature>
<dbReference type="PANTHER" id="PTHR31194:SF140">
    <property type="entry name" value="ETHYLENE-RESPONSIVE TRANSCRIPTION FACTOR CRF2"/>
    <property type="match status" value="1"/>
</dbReference>
<comment type="caution">
    <text evidence="8">The sequence shown here is derived from an EMBL/GenBank/DDBJ whole genome shotgun (WGS) entry which is preliminary data.</text>
</comment>
<dbReference type="AlphaFoldDB" id="A0A833RAZ5"/>
<dbReference type="SMART" id="SM00380">
    <property type="entry name" value="AP2"/>
    <property type="match status" value="1"/>
</dbReference>
<evidence type="ECO:0000313" key="9">
    <source>
        <dbReference type="Proteomes" id="UP000623129"/>
    </source>
</evidence>
<feature type="region of interest" description="Disordered" evidence="6">
    <location>
        <begin position="1"/>
        <end position="24"/>
    </location>
</feature>
<evidence type="ECO:0000259" key="7">
    <source>
        <dbReference type="PROSITE" id="PS51032"/>
    </source>
</evidence>
<evidence type="ECO:0000256" key="1">
    <source>
        <dbReference type="ARBA" id="ARBA00004123"/>
    </source>
</evidence>
<evidence type="ECO:0000256" key="6">
    <source>
        <dbReference type="SAM" id="MobiDB-lite"/>
    </source>
</evidence>
<evidence type="ECO:0000256" key="4">
    <source>
        <dbReference type="ARBA" id="ARBA00023163"/>
    </source>
</evidence>
<dbReference type="PANTHER" id="PTHR31194">
    <property type="entry name" value="SHN SHINE , DNA BINDING / TRANSCRIPTION FACTOR"/>
    <property type="match status" value="1"/>
</dbReference>
<keyword evidence="9" id="KW-1185">Reference proteome</keyword>
<evidence type="ECO:0000256" key="2">
    <source>
        <dbReference type="ARBA" id="ARBA00023015"/>
    </source>
</evidence>
<evidence type="ECO:0000256" key="3">
    <source>
        <dbReference type="ARBA" id="ARBA00023125"/>
    </source>
</evidence>
<dbReference type="InterPro" id="IPR001471">
    <property type="entry name" value="AP2/ERF_dom"/>
</dbReference>
<protein>
    <submittedName>
        <fullName evidence="8">Ethylene-responsive transcription factor CRF4</fullName>
    </submittedName>
</protein>
<dbReference type="GO" id="GO:0005634">
    <property type="term" value="C:nucleus"/>
    <property type="evidence" value="ECO:0007669"/>
    <property type="project" value="UniProtKB-SubCell"/>
</dbReference>
<organism evidence="8 9">
    <name type="scientific">Carex littledalei</name>
    <dbReference type="NCBI Taxonomy" id="544730"/>
    <lineage>
        <taxon>Eukaryota</taxon>
        <taxon>Viridiplantae</taxon>
        <taxon>Streptophyta</taxon>
        <taxon>Embryophyta</taxon>
        <taxon>Tracheophyta</taxon>
        <taxon>Spermatophyta</taxon>
        <taxon>Magnoliopsida</taxon>
        <taxon>Liliopsida</taxon>
        <taxon>Poales</taxon>
        <taxon>Cyperaceae</taxon>
        <taxon>Cyperoideae</taxon>
        <taxon>Cariceae</taxon>
        <taxon>Carex</taxon>
        <taxon>Carex subgen. Euthyceras</taxon>
    </lineage>
</organism>
<feature type="compositionally biased region" description="Pro residues" evidence="6">
    <location>
        <begin position="11"/>
        <end position="24"/>
    </location>
</feature>
<keyword evidence="5" id="KW-0539">Nucleus</keyword>
<dbReference type="Pfam" id="PF00847">
    <property type="entry name" value="AP2"/>
    <property type="match status" value="1"/>
</dbReference>
<keyword evidence="4" id="KW-0804">Transcription</keyword>
<dbReference type="CDD" id="cd00018">
    <property type="entry name" value="AP2"/>
    <property type="match status" value="1"/>
</dbReference>
<name>A0A833RAZ5_9POAL</name>
<dbReference type="InterPro" id="IPR016177">
    <property type="entry name" value="DNA-bd_dom_sf"/>
</dbReference>
<evidence type="ECO:0000313" key="8">
    <source>
        <dbReference type="EMBL" id="KAF3334672.1"/>
    </source>
</evidence>
<dbReference type="PRINTS" id="PR00367">
    <property type="entry name" value="ETHRSPELEMNT"/>
</dbReference>
<dbReference type="GO" id="GO:0003677">
    <property type="term" value="F:DNA binding"/>
    <property type="evidence" value="ECO:0007669"/>
    <property type="project" value="UniProtKB-KW"/>
</dbReference>
<proteinExistence type="predicted"/>
<dbReference type="OrthoDB" id="550883at2759"/>
<dbReference type="Gene3D" id="3.30.730.10">
    <property type="entry name" value="AP2/ERF domain"/>
    <property type="match status" value="1"/>
</dbReference>
<keyword evidence="3" id="KW-0238">DNA-binding</keyword>